<name>A0A1X7NXH7_9HYPH</name>
<keyword evidence="5 6" id="KW-0472">Membrane</keyword>
<evidence type="ECO:0000256" key="1">
    <source>
        <dbReference type="ARBA" id="ARBA00004651"/>
    </source>
</evidence>
<dbReference type="Proteomes" id="UP000193083">
    <property type="component" value="Unassembled WGS sequence"/>
</dbReference>
<feature type="transmembrane region" description="Helical" evidence="6">
    <location>
        <begin position="154"/>
        <end position="175"/>
    </location>
</feature>
<evidence type="ECO:0000256" key="5">
    <source>
        <dbReference type="ARBA" id="ARBA00023136"/>
    </source>
</evidence>
<evidence type="ECO:0000313" key="7">
    <source>
        <dbReference type="EMBL" id="SMH43116.1"/>
    </source>
</evidence>
<feature type="transmembrane region" description="Helical" evidence="6">
    <location>
        <begin position="115"/>
        <end position="133"/>
    </location>
</feature>
<dbReference type="PANTHER" id="PTHR33545">
    <property type="entry name" value="UPF0750 MEMBRANE PROTEIN YITT-RELATED"/>
    <property type="match status" value="1"/>
</dbReference>
<keyword evidence="4 6" id="KW-1133">Transmembrane helix</keyword>
<dbReference type="OrthoDB" id="3296441at2"/>
<dbReference type="Pfam" id="PF02588">
    <property type="entry name" value="YitT_membrane"/>
    <property type="match status" value="1"/>
</dbReference>
<evidence type="ECO:0000256" key="4">
    <source>
        <dbReference type="ARBA" id="ARBA00022989"/>
    </source>
</evidence>
<accession>A0A1X7NXH7</accession>
<dbReference type="EMBL" id="FXBL01000004">
    <property type="protein sequence ID" value="SMH43116.1"/>
    <property type="molecule type" value="Genomic_DNA"/>
</dbReference>
<dbReference type="PANTHER" id="PTHR33545:SF5">
    <property type="entry name" value="UPF0750 MEMBRANE PROTEIN YITT"/>
    <property type="match status" value="1"/>
</dbReference>
<reference evidence="7 8" key="1">
    <citation type="submission" date="2017-04" db="EMBL/GenBank/DDBJ databases">
        <authorList>
            <person name="Afonso C.L."/>
            <person name="Miller P.J."/>
            <person name="Scott M.A."/>
            <person name="Spackman E."/>
            <person name="Goraichik I."/>
            <person name="Dimitrov K.M."/>
            <person name="Suarez D.L."/>
            <person name="Swayne D.E."/>
        </authorList>
    </citation>
    <scope>NUCLEOTIDE SEQUENCE [LARGE SCALE GENOMIC DNA]</scope>
    <source>
        <strain evidence="7 8">B5P</strain>
    </source>
</reference>
<evidence type="ECO:0000256" key="2">
    <source>
        <dbReference type="ARBA" id="ARBA00022475"/>
    </source>
</evidence>
<dbReference type="InterPro" id="IPR051461">
    <property type="entry name" value="UPF0750_membrane"/>
</dbReference>
<comment type="subcellular location">
    <subcellularLocation>
        <location evidence="1">Cell membrane</location>
        <topology evidence="1">Multi-pass membrane protein</topology>
    </subcellularLocation>
</comment>
<keyword evidence="8" id="KW-1185">Reference proteome</keyword>
<evidence type="ECO:0000256" key="6">
    <source>
        <dbReference type="SAM" id="Phobius"/>
    </source>
</evidence>
<dbReference type="RefSeq" id="WP_085464739.1">
    <property type="nucleotide sequence ID" value="NZ_FXBL01000004.1"/>
</dbReference>
<proteinExistence type="predicted"/>
<feature type="transmembrane region" description="Helical" evidence="6">
    <location>
        <begin position="57"/>
        <end position="78"/>
    </location>
</feature>
<gene>
    <name evidence="7" type="ORF">SAMN02982922_2839</name>
</gene>
<keyword evidence="2" id="KW-1003">Cell membrane</keyword>
<organism evidence="7 8">
    <name type="scientific">Mesorhizobium australicum</name>
    <dbReference type="NCBI Taxonomy" id="536018"/>
    <lineage>
        <taxon>Bacteria</taxon>
        <taxon>Pseudomonadati</taxon>
        <taxon>Pseudomonadota</taxon>
        <taxon>Alphaproteobacteria</taxon>
        <taxon>Hyphomicrobiales</taxon>
        <taxon>Phyllobacteriaceae</taxon>
        <taxon>Mesorhizobium</taxon>
    </lineage>
</organism>
<keyword evidence="3 6" id="KW-0812">Transmembrane</keyword>
<feature type="transmembrane region" description="Helical" evidence="6">
    <location>
        <begin position="85"/>
        <end position="103"/>
    </location>
</feature>
<dbReference type="GO" id="GO:0005886">
    <property type="term" value="C:plasma membrane"/>
    <property type="evidence" value="ECO:0007669"/>
    <property type="project" value="UniProtKB-SubCell"/>
</dbReference>
<protein>
    <submittedName>
        <fullName evidence="7">Uncharacterized 5xTM membrane BCR, YitT family COG1284</fullName>
    </submittedName>
</protein>
<evidence type="ECO:0000256" key="3">
    <source>
        <dbReference type="ARBA" id="ARBA00022692"/>
    </source>
</evidence>
<dbReference type="InterPro" id="IPR003740">
    <property type="entry name" value="YitT"/>
</dbReference>
<dbReference type="AlphaFoldDB" id="A0A1X7NXH7"/>
<feature type="transmembrane region" description="Helical" evidence="6">
    <location>
        <begin position="20"/>
        <end position="37"/>
    </location>
</feature>
<sequence length="208" mass="22261">MSVDDAGKLPEQKHRLYEDVLALLLGTLLASFGVTLYTEATLATGGVAGVSMLLNYLTGYGFGPIFFVVNLPFYALAILRMGWPYTLRTFAAVALLSLFSRLTPGWIDIAALDPLYAAVTGGGLIGMGLLILFRHRAGLGGLNILALYLQDKGIMRAGWFQLAVDVAILIAAFFVLPLEKVVLSLVGAAVVNLILGINHKPGRYMGMS</sequence>
<feature type="transmembrane region" description="Helical" evidence="6">
    <location>
        <begin position="181"/>
        <end position="198"/>
    </location>
</feature>
<evidence type="ECO:0000313" key="8">
    <source>
        <dbReference type="Proteomes" id="UP000193083"/>
    </source>
</evidence>